<dbReference type="Pfam" id="PF20698">
    <property type="entry name" value="PIN-TPR-GreABC"/>
    <property type="match status" value="1"/>
</dbReference>
<keyword evidence="1" id="KW-0802">TPR repeat</keyword>
<dbReference type="InterPro" id="IPR019734">
    <property type="entry name" value="TPR_rpt"/>
</dbReference>
<organism evidence="3 4">
    <name type="scientific">Sphingomonas kyeonggiensis</name>
    <dbReference type="NCBI Taxonomy" id="1268553"/>
    <lineage>
        <taxon>Bacteria</taxon>
        <taxon>Pseudomonadati</taxon>
        <taxon>Pseudomonadota</taxon>
        <taxon>Alphaproteobacteria</taxon>
        <taxon>Sphingomonadales</taxon>
        <taxon>Sphingomonadaceae</taxon>
        <taxon>Sphingomonas</taxon>
    </lineage>
</organism>
<dbReference type="SUPFAM" id="SSF48452">
    <property type="entry name" value="TPR-like"/>
    <property type="match status" value="1"/>
</dbReference>
<evidence type="ECO:0000313" key="3">
    <source>
        <dbReference type="EMBL" id="MBB4099483.1"/>
    </source>
</evidence>
<name>A0A7W6JTX2_9SPHN</name>
<keyword evidence="4" id="KW-1185">Reference proteome</keyword>
<dbReference type="Gene3D" id="1.25.40.10">
    <property type="entry name" value="Tetratricopeptide repeat domain"/>
    <property type="match status" value="1"/>
</dbReference>
<dbReference type="InterPro" id="IPR048987">
    <property type="entry name" value="PIN-TPR-GreABC"/>
</dbReference>
<reference evidence="3 4" key="1">
    <citation type="submission" date="2020-08" db="EMBL/GenBank/DDBJ databases">
        <title>Genomic Encyclopedia of Type Strains, Phase IV (KMG-IV): sequencing the most valuable type-strain genomes for metagenomic binning, comparative biology and taxonomic classification.</title>
        <authorList>
            <person name="Goeker M."/>
        </authorList>
    </citation>
    <scope>NUCLEOTIDE SEQUENCE [LARGE SCALE GENOMIC DNA]</scope>
    <source>
        <strain evidence="3 4">DSM 101806</strain>
    </source>
</reference>
<dbReference type="Proteomes" id="UP000557392">
    <property type="component" value="Unassembled WGS sequence"/>
</dbReference>
<dbReference type="InterPro" id="IPR011990">
    <property type="entry name" value="TPR-like_helical_dom_sf"/>
</dbReference>
<feature type="repeat" description="TPR" evidence="1">
    <location>
        <begin position="241"/>
        <end position="274"/>
    </location>
</feature>
<feature type="domain" description="PIN" evidence="2">
    <location>
        <begin position="987"/>
        <end position="1126"/>
    </location>
</feature>
<evidence type="ECO:0000259" key="2">
    <source>
        <dbReference type="Pfam" id="PF20698"/>
    </source>
</evidence>
<gene>
    <name evidence="3" type="ORF">GGR46_003055</name>
</gene>
<dbReference type="RefSeq" id="WP_183998882.1">
    <property type="nucleotide sequence ID" value="NZ_JACIEH010000003.1"/>
</dbReference>
<proteinExistence type="predicted"/>
<evidence type="ECO:0000313" key="4">
    <source>
        <dbReference type="Proteomes" id="UP000557392"/>
    </source>
</evidence>
<dbReference type="EMBL" id="JACIEH010000003">
    <property type="protein sequence ID" value="MBB4099483.1"/>
    <property type="molecule type" value="Genomic_DNA"/>
</dbReference>
<sequence length="1313" mass="144631">MSVISRELPAPKNWQEFENLAFDVYRRMWKTNDAEMHGRQGQPQAGVDVYGTDRVEQRFTGVQCKGKDGDLNSAVTEAELRGEVAKARTFQPPLEVFVLVTTAPNDHAIQSVARQITGEHAQSGLFEVRVTGWTTFRSYVADYSDVLLKYYQDLAPVDVAAQIAGAAEQQAQGFAQTEKLLRTTMRMIGDRSDNPDAGDQLAARVAEVSKLIGDGAPRAALKALERIEAEEGEAASSLARYRILASRGNAYFALGDEARAISLFHEAFAAHPEYPNARATEAMALTLEGKREEAEPIARAAYVADRSSSRNASIWIDTMEPGTPVAQIEAVLSPDILDNFDIQLHLALQSHENGDPAGHRAHAEAALRIAPEDWRAMSAVAEALAQPLSAFDGLAITHALPDEHRADVERAVVLMKAAWAKLSERDSVFQGRHVAANLIGLLGLLGRDAEAEQILDQALAFEADYAPLAILSARRSGEQGDWKTVARIVDAIPDDELSFDVVLLRTHAAFQLKDGAGAIAWADRLGAMPRPGPDLPDRRELVEALRVRAAILAGADSDQAIKAALEDRPKSIILRSVLFDDMDDKDPLREQLVREIEALAAGELSLRERLHAAETLYVSGHYSMAADLYAPLSGTADSYALRRTLQALHLADRRSEARKLFESLSPELRVSDGYLGLGVGVYERAGLLKPALKLVERALERHDVLRNRLSWIQLLIRLGRPAPMQNWLATVPAEIEGSPIELISLAQLIDRYVGNDERALRIGYRALRAGYGNPRVHLAYALGLIIGGRVSDVVMSVPDTVNPGTGVVLVNDDTGEVLHRIIETAANPIVEREELSPDDALAKRLLGLAVGETIEFPKVGVGPQIYRLAEIQSRYLFAFRRTMRDFPTLFPDNPAFGSFTIDDSKGDERFEEMFALARGRAERGKQLEATYRDHVIPIAMFSRFSGASIFDVWDGFSSNPDIGLRVALGIEGEFEAGRLAAARPIGVVDPLSIYAWVRMGVAPLIRKLSQRLAVVQSTIDALRELAEERESQRGRKMGTFGYDGEHYQLVEMTEEVFERQLAEANAALELAETLPLVPAEAEQALPDKIADLLRDLHPAYHDTLIASLQPQRALITDDFGYRVVAQEAGAQVTWTQCLTKQAQRSKRLSDPEYRQIIGALLDANYRFVQFGANELIGELQDSDWQLNYRLRSYARLLASETLNRASVAQVLAELVLTSWHHARNSSQVAVFPMAYLEVSRELGRESVAREDLVAAHRVAHVLETRALNEFKLPPKLLGTTNLTPVSELARESLEAAGREVARIWGVLRAAGLG</sequence>
<evidence type="ECO:0000256" key="1">
    <source>
        <dbReference type="PROSITE-ProRule" id="PRU00339"/>
    </source>
</evidence>
<dbReference type="PROSITE" id="PS50005">
    <property type="entry name" value="TPR"/>
    <property type="match status" value="1"/>
</dbReference>
<accession>A0A7W6JTX2</accession>
<comment type="caution">
    <text evidence="3">The sequence shown here is derived from an EMBL/GenBank/DDBJ whole genome shotgun (WGS) entry which is preliminary data.</text>
</comment>
<protein>
    <submittedName>
        <fullName evidence="3">Tetratricopeptide (TPR) repeat protein</fullName>
    </submittedName>
</protein>